<name>A0A1I6WLT1_9RHOB</name>
<protein>
    <recommendedName>
        <fullName evidence="3">ATP-binding protein</fullName>
    </recommendedName>
</protein>
<dbReference type="Proteomes" id="UP000199392">
    <property type="component" value="Unassembled WGS sequence"/>
</dbReference>
<dbReference type="AlphaFoldDB" id="A0A1I6WLT1"/>
<dbReference type="STRING" id="311180.SAMN04488050_12535"/>
<sequence>MPSLKTNLVKRIDRLPKPTNTADAMQPLFEAVSNSIHSTQDRFKDKVGKLGEIVVTLTMASRKAPSKIVVEDNGIGLDGTNYEAFTTTDTDNKIARGGKGVGRLLWLDCFETILVSSTSVEAGHTKHRKFRFVLSQSNQIEGYEESESEGAASDTGMLIEFNRLRDNGYKAKFPGRPAYVFQHFTSHFLPTFIGSRSPKITVHCGDETRHYPDEINSIIHRKKTIEKISTADYGLLTLTLMECDKVASADLQGSHFVHFIAHDRTVHSQKIDGKLGLKYFGANEDRVFHAVLTGDFLDENVNQERTKFQFEDAVLDRIVSEVCTQHIEDFLWEPLRALRQNQRTRVKAITESYPSVAFGDVDELQDKLPSGELNDDAIFGHLSRERYRRDQRQAEKIRAVLERLKEPTVDVHSFASAIESAGKAIEEAEQKSLTEYIVRRKVVLDFIEILLEKVRDDTRDSSYQREDILHSFICPLRINTLSDGAKKVVPAASHDLWIIDERLTFAQYFSSDEEFQNLTEAVASEERPDILIFDHVHGLRQTDDPSRVLLVEFKRPGRTSYNADENPQHQVERYVRRLLEGGKLDVKGRPIKLREDTVFYCFIVADIIGKMDDWTYSWDRTADGRGRFYQPRSGFKGSIELIAWDTLLSDARERNQAFFDRAGISGKSFFVEAQETSHQRLQAEDSSSIEALSPAGSDKV</sequence>
<evidence type="ECO:0000313" key="1">
    <source>
        <dbReference type="EMBL" id="SFT26494.1"/>
    </source>
</evidence>
<dbReference type="Gene3D" id="3.30.565.10">
    <property type="entry name" value="Histidine kinase-like ATPase, C-terminal domain"/>
    <property type="match status" value="1"/>
</dbReference>
<gene>
    <name evidence="1" type="ORF">SAMN04488050_12535</name>
</gene>
<dbReference type="InterPro" id="IPR036890">
    <property type="entry name" value="HATPase_C_sf"/>
</dbReference>
<proteinExistence type="predicted"/>
<reference evidence="2" key="1">
    <citation type="submission" date="2016-10" db="EMBL/GenBank/DDBJ databases">
        <authorList>
            <person name="Varghese N."/>
            <person name="Submissions S."/>
        </authorList>
    </citation>
    <scope>NUCLEOTIDE SEQUENCE [LARGE SCALE GENOMIC DNA]</scope>
    <source>
        <strain evidence="2">DSM 26894</strain>
    </source>
</reference>
<evidence type="ECO:0008006" key="3">
    <source>
        <dbReference type="Google" id="ProtNLM"/>
    </source>
</evidence>
<evidence type="ECO:0000313" key="2">
    <source>
        <dbReference type="Proteomes" id="UP000199392"/>
    </source>
</evidence>
<organism evidence="1 2">
    <name type="scientific">Alloyangia pacifica</name>
    <dbReference type="NCBI Taxonomy" id="311180"/>
    <lineage>
        <taxon>Bacteria</taxon>
        <taxon>Pseudomonadati</taxon>
        <taxon>Pseudomonadota</taxon>
        <taxon>Alphaproteobacteria</taxon>
        <taxon>Rhodobacterales</taxon>
        <taxon>Roseobacteraceae</taxon>
        <taxon>Alloyangia</taxon>
    </lineage>
</organism>
<accession>A0A1I6WLT1</accession>
<dbReference type="SUPFAM" id="SSF55874">
    <property type="entry name" value="ATPase domain of HSP90 chaperone/DNA topoisomerase II/histidine kinase"/>
    <property type="match status" value="1"/>
</dbReference>
<keyword evidence="2" id="KW-1185">Reference proteome</keyword>
<dbReference type="EMBL" id="FOZW01000025">
    <property type="protein sequence ID" value="SFT26494.1"/>
    <property type="molecule type" value="Genomic_DNA"/>
</dbReference>